<gene>
    <name evidence="1" type="ORF">rCG_29639</name>
</gene>
<organism evidence="1 2">
    <name type="scientific">Rattus norvegicus</name>
    <name type="common">Rat</name>
    <dbReference type="NCBI Taxonomy" id="10116"/>
    <lineage>
        <taxon>Eukaryota</taxon>
        <taxon>Metazoa</taxon>
        <taxon>Chordata</taxon>
        <taxon>Craniata</taxon>
        <taxon>Vertebrata</taxon>
        <taxon>Euteleostomi</taxon>
        <taxon>Mammalia</taxon>
        <taxon>Eutheria</taxon>
        <taxon>Euarchontoglires</taxon>
        <taxon>Glires</taxon>
        <taxon>Rodentia</taxon>
        <taxon>Myomorpha</taxon>
        <taxon>Muroidea</taxon>
        <taxon>Muridae</taxon>
        <taxon>Murinae</taxon>
        <taxon>Rattus</taxon>
    </lineage>
</organism>
<evidence type="ECO:0000313" key="1">
    <source>
        <dbReference type="EMBL" id="EDM01569.1"/>
    </source>
</evidence>
<proteinExistence type="predicted"/>
<protein>
    <submittedName>
        <fullName evidence="1">RCG29639</fullName>
    </submittedName>
</protein>
<reference evidence="1 2" key="1">
    <citation type="submission" date="2005-09" db="EMBL/GenBank/DDBJ databases">
        <authorList>
            <person name="Mural R.J."/>
            <person name="Li P.W."/>
            <person name="Adams M.D."/>
            <person name="Amanatides P.G."/>
            <person name="Baden-Tillson H."/>
            <person name="Barnstead M."/>
            <person name="Chin S.H."/>
            <person name="Dew I."/>
            <person name="Evans C.A."/>
            <person name="Ferriera S."/>
            <person name="Flanigan M."/>
            <person name="Fosler C."/>
            <person name="Glodek A."/>
            <person name="Gu Z."/>
            <person name="Holt R.A."/>
            <person name="Jennings D."/>
            <person name="Kraft C.L."/>
            <person name="Lu F."/>
            <person name="Nguyen T."/>
            <person name="Nusskern D.R."/>
            <person name="Pfannkoch C.M."/>
            <person name="Sitter C."/>
            <person name="Sutton G.G."/>
            <person name="Venter J.C."/>
            <person name="Wang Z."/>
            <person name="Woodage T."/>
            <person name="Zheng X.H."/>
            <person name="Zhong F."/>
        </authorList>
    </citation>
    <scope>NUCLEOTIDE SEQUENCE [LARGE SCALE GENOMIC DNA]</scope>
    <source>
        <strain>BN</strain>
        <strain evidence="2">Sprague-Dawley</strain>
    </source>
</reference>
<name>A6IMM0_RAT</name>
<accession>A6IMM0</accession>
<evidence type="ECO:0000313" key="2">
    <source>
        <dbReference type="Proteomes" id="UP000234681"/>
    </source>
</evidence>
<sequence>MDLGTFVMVLFQRSGKV</sequence>
<dbReference type="EMBL" id="CH473964">
    <property type="protein sequence ID" value="EDM01569.1"/>
    <property type="molecule type" value="Genomic_DNA"/>
</dbReference>
<dbReference type="AlphaFoldDB" id="A6IMM0"/>
<dbReference type="Proteomes" id="UP000234681">
    <property type="component" value="Chromosome 4"/>
</dbReference>